<evidence type="ECO:0000313" key="2">
    <source>
        <dbReference type="Proteomes" id="UP000321523"/>
    </source>
</evidence>
<dbReference type="RefSeq" id="WP_147040604.1">
    <property type="nucleotide sequence ID" value="NZ_BJYZ01000016.1"/>
</dbReference>
<keyword evidence="2" id="KW-1185">Reference proteome</keyword>
<evidence type="ECO:0000313" key="1">
    <source>
        <dbReference type="EMBL" id="GEO39452.1"/>
    </source>
</evidence>
<dbReference type="Proteomes" id="UP000321523">
    <property type="component" value="Unassembled WGS sequence"/>
</dbReference>
<dbReference type="OrthoDB" id="7860163at2"/>
<dbReference type="EMBL" id="BJYZ01000016">
    <property type="protein sequence ID" value="GEO39452.1"/>
    <property type="molecule type" value="Genomic_DNA"/>
</dbReference>
<reference evidence="1 2" key="1">
    <citation type="submission" date="2019-07" db="EMBL/GenBank/DDBJ databases">
        <title>Whole genome shotgun sequence of Skermanella aerolata NBRC 106429.</title>
        <authorList>
            <person name="Hosoyama A."/>
            <person name="Uohara A."/>
            <person name="Ohji S."/>
            <person name="Ichikawa N."/>
        </authorList>
    </citation>
    <scope>NUCLEOTIDE SEQUENCE [LARGE SCALE GENOMIC DNA]</scope>
    <source>
        <strain evidence="1 2">NBRC 106429</strain>
    </source>
</reference>
<comment type="caution">
    <text evidence="1">The sequence shown here is derived from an EMBL/GenBank/DDBJ whole genome shotgun (WGS) entry which is preliminary data.</text>
</comment>
<accession>A0A512DSK0</accession>
<sequence length="321" mass="36844">MAEKLIKIEDIMKRLGWYLLKPDGVVDIGIHNTSLNQESFDEFTRVVGITAELRPIVVDYLSLVEEFNELSRAEMDISRSIQNVPNPVVWVGAKMTFAYVKAQRAISNFLSAASAFRDRTLTRLSEAYGKNSREFCVFNSAIKDAYDSSFAYRALYNLRNYSQHHDSPLSLLPVNGSRDNFDGLMKISVKIMLQWNDMLKSSRIQKKFLLEIKERSEPKIELIGLAHDYMLQHSNLMHKIISLHINRLDEMHEYAQVIMSVGCIPKGATPVIWEDTGRDASDEKSKNKMFHHFSFDELFYVISLYECIGEGNFAPEVSLKI</sequence>
<name>A0A512DSK0_9PROT</name>
<protein>
    <submittedName>
        <fullName evidence="1">Uncharacterized protein</fullName>
    </submittedName>
</protein>
<dbReference type="AlphaFoldDB" id="A0A512DSK0"/>
<organism evidence="1 2">
    <name type="scientific">Skermanella aerolata</name>
    <dbReference type="NCBI Taxonomy" id="393310"/>
    <lineage>
        <taxon>Bacteria</taxon>
        <taxon>Pseudomonadati</taxon>
        <taxon>Pseudomonadota</taxon>
        <taxon>Alphaproteobacteria</taxon>
        <taxon>Rhodospirillales</taxon>
        <taxon>Azospirillaceae</taxon>
        <taxon>Skermanella</taxon>
    </lineage>
</organism>
<proteinExistence type="predicted"/>
<gene>
    <name evidence="1" type="ORF">SAE02_36000</name>
</gene>